<dbReference type="EMBL" id="KV423914">
    <property type="protein sequence ID" value="KZT62801.1"/>
    <property type="molecule type" value="Genomic_DNA"/>
</dbReference>
<accession>A0A165K805</accession>
<organism evidence="1 2">
    <name type="scientific">Calocera cornea HHB12733</name>
    <dbReference type="NCBI Taxonomy" id="1353952"/>
    <lineage>
        <taxon>Eukaryota</taxon>
        <taxon>Fungi</taxon>
        <taxon>Dikarya</taxon>
        <taxon>Basidiomycota</taxon>
        <taxon>Agaricomycotina</taxon>
        <taxon>Dacrymycetes</taxon>
        <taxon>Dacrymycetales</taxon>
        <taxon>Dacrymycetaceae</taxon>
        <taxon>Calocera</taxon>
    </lineage>
</organism>
<reference evidence="1 2" key="1">
    <citation type="journal article" date="2016" name="Mol. Biol. Evol.">
        <title>Comparative Genomics of Early-Diverging Mushroom-Forming Fungi Provides Insights into the Origins of Lignocellulose Decay Capabilities.</title>
        <authorList>
            <person name="Nagy L.G."/>
            <person name="Riley R."/>
            <person name="Tritt A."/>
            <person name="Adam C."/>
            <person name="Daum C."/>
            <person name="Floudas D."/>
            <person name="Sun H."/>
            <person name="Yadav J.S."/>
            <person name="Pangilinan J."/>
            <person name="Larsson K.H."/>
            <person name="Matsuura K."/>
            <person name="Barry K."/>
            <person name="Labutti K."/>
            <person name="Kuo R."/>
            <person name="Ohm R.A."/>
            <person name="Bhattacharya S.S."/>
            <person name="Shirouzu T."/>
            <person name="Yoshinaga Y."/>
            <person name="Martin F.M."/>
            <person name="Grigoriev I.V."/>
            <person name="Hibbett D.S."/>
        </authorList>
    </citation>
    <scope>NUCLEOTIDE SEQUENCE [LARGE SCALE GENOMIC DNA]</scope>
    <source>
        <strain evidence="1 2">HHB12733</strain>
    </source>
</reference>
<gene>
    <name evidence="1" type="ORF">CALCODRAFT_1551</name>
</gene>
<evidence type="ECO:0000313" key="1">
    <source>
        <dbReference type="EMBL" id="KZT62801.1"/>
    </source>
</evidence>
<keyword evidence="2" id="KW-1185">Reference proteome</keyword>
<dbReference type="InParanoid" id="A0A165K805"/>
<name>A0A165K805_9BASI</name>
<evidence type="ECO:0000313" key="2">
    <source>
        <dbReference type="Proteomes" id="UP000076842"/>
    </source>
</evidence>
<dbReference type="AlphaFoldDB" id="A0A165K805"/>
<proteinExistence type="predicted"/>
<protein>
    <submittedName>
        <fullName evidence="1">Uncharacterized protein</fullName>
    </submittedName>
</protein>
<sequence>MLLGWKSGTVHRRRRVMGARSRWLHDNSELVIVQAGGRRAPSLTCRDNPGTGRPSLAAKYATTTGAGCAHCLPISNNLNAGLVSPSWRQTAVVAALLMSHPHALCHKCDGDWSTGTATEVCDPLANNPGPVQHEYTYTYVKHKRAGETIPTLLLAAIRP</sequence>
<dbReference type="Proteomes" id="UP000076842">
    <property type="component" value="Unassembled WGS sequence"/>
</dbReference>